<dbReference type="AlphaFoldDB" id="A0A6J6CBU7"/>
<accession>A0A6J6CBU7</accession>
<dbReference type="InterPro" id="IPR050172">
    <property type="entry name" value="SsuD_RutA_monooxygenase"/>
</dbReference>
<dbReference type="EMBL" id="CAEZSR010000018">
    <property type="protein sequence ID" value="CAB4547558.1"/>
    <property type="molecule type" value="Genomic_DNA"/>
</dbReference>
<dbReference type="GO" id="GO:0046306">
    <property type="term" value="P:alkanesulfonate catabolic process"/>
    <property type="evidence" value="ECO:0007669"/>
    <property type="project" value="TreeGrafter"/>
</dbReference>
<gene>
    <name evidence="6" type="ORF">UFOPK1493_00796</name>
</gene>
<dbReference type="Pfam" id="PF00296">
    <property type="entry name" value="Bac_luciferase"/>
    <property type="match status" value="1"/>
</dbReference>
<dbReference type="NCBIfam" id="TIGR03621">
    <property type="entry name" value="F420_MSMEG_2516"/>
    <property type="match status" value="1"/>
</dbReference>
<protein>
    <submittedName>
        <fullName evidence="6">Unannotated protein</fullName>
    </submittedName>
</protein>
<dbReference type="InterPro" id="IPR011251">
    <property type="entry name" value="Luciferase-like_dom"/>
</dbReference>
<evidence type="ECO:0000259" key="5">
    <source>
        <dbReference type="Pfam" id="PF00296"/>
    </source>
</evidence>
<dbReference type="SUPFAM" id="SSF51679">
    <property type="entry name" value="Bacterial luciferase-like"/>
    <property type="match status" value="1"/>
</dbReference>
<keyword evidence="2" id="KW-0288">FMN</keyword>
<dbReference type="Gene3D" id="3.20.20.30">
    <property type="entry name" value="Luciferase-like domain"/>
    <property type="match status" value="1"/>
</dbReference>
<evidence type="ECO:0000256" key="2">
    <source>
        <dbReference type="ARBA" id="ARBA00022643"/>
    </source>
</evidence>
<dbReference type="InterPro" id="IPR036661">
    <property type="entry name" value="Luciferase-like_sf"/>
</dbReference>
<proteinExistence type="predicted"/>
<dbReference type="GO" id="GO:0008726">
    <property type="term" value="F:alkanesulfonate monooxygenase activity"/>
    <property type="evidence" value="ECO:0007669"/>
    <property type="project" value="TreeGrafter"/>
</dbReference>
<evidence type="ECO:0000313" key="6">
    <source>
        <dbReference type="EMBL" id="CAB4547558.1"/>
    </source>
</evidence>
<dbReference type="InterPro" id="IPR019923">
    <property type="entry name" value="Lucif-like_OxRdtase_MSMEG_2516"/>
</dbReference>
<keyword evidence="3" id="KW-0560">Oxidoreductase</keyword>
<keyword evidence="1" id="KW-0285">Flavoprotein</keyword>
<reference evidence="6" key="1">
    <citation type="submission" date="2020-05" db="EMBL/GenBank/DDBJ databases">
        <authorList>
            <person name="Chiriac C."/>
            <person name="Salcher M."/>
            <person name="Ghai R."/>
            <person name="Kavagutti S V."/>
        </authorList>
    </citation>
    <scope>NUCLEOTIDE SEQUENCE</scope>
</reference>
<name>A0A6J6CBU7_9ZZZZ</name>
<dbReference type="PANTHER" id="PTHR42847">
    <property type="entry name" value="ALKANESULFONATE MONOOXYGENASE"/>
    <property type="match status" value="1"/>
</dbReference>
<feature type="domain" description="Luciferase-like" evidence="5">
    <location>
        <begin position="5"/>
        <end position="187"/>
    </location>
</feature>
<sequence length="308" mass="32922">MTHAFRFGAKATRATSGKEWRDLAKQAEDLGYVSFQIDDHFGNQLAPVPAIMAAAAATERILVGPHVAGIDFRNPVLFAKEAATIDLLSDGRMLLGLGAGWSKDDYAIAGIEQANAATRIERLGEAVQIMRGLWGAEPFSFHGAHYSVAEVNAMPKPISNIPILIGGGGRKLLTLAAQQADIVGINPQIVARSINPRSMATAAADVVDEKIAWVKEAAGDRFGEIELQLQLFKTQVTDDPQPVIEALAKAFGLPPEVVATAPFFQVGSVQQITENLLAMRERWGISYIVCQNDGTQALAPIVAQLAGT</sequence>
<evidence type="ECO:0000256" key="3">
    <source>
        <dbReference type="ARBA" id="ARBA00023002"/>
    </source>
</evidence>
<organism evidence="6">
    <name type="scientific">freshwater metagenome</name>
    <dbReference type="NCBI Taxonomy" id="449393"/>
    <lineage>
        <taxon>unclassified sequences</taxon>
        <taxon>metagenomes</taxon>
        <taxon>ecological metagenomes</taxon>
    </lineage>
</organism>
<keyword evidence="4" id="KW-0503">Monooxygenase</keyword>
<evidence type="ECO:0000256" key="1">
    <source>
        <dbReference type="ARBA" id="ARBA00022630"/>
    </source>
</evidence>
<dbReference type="PANTHER" id="PTHR42847:SF4">
    <property type="entry name" value="ALKANESULFONATE MONOOXYGENASE-RELATED"/>
    <property type="match status" value="1"/>
</dbReference>
<evidence type="ECO:0000256" key="4">
    <source>
        <dbReference type="ARBA" id="ARBA00023033"/>
    </source>
</evidence>